<feature type="transmembrane region" description="Helical" evidence="1">
    <location>
        <begin position="111"/>
        <end position="131"/>
    </location>
</feature>
<organism evidence="2 3">
    <name type="scientific">Leifsonia williamsii</name>
    <dbReference type="NCBI Taxonomy" id="3035919"/>
    <lineage>
        <taxon>Bacteria</taxon>
        <taxon>Bacillati</taxon>
        <taxon>Actinomycetota</taxon>
        <taxon>Actinomycetes</taxon>
        <taxon>Micrococcales</taxon>
        <taxon>Microbacteriaceae</taxon>
        <taxon>Leifsonia</taxon>
    </lineage>
</organism>
<evidence type="ECO:0000313" key="2">
    <source>
        <dbReference type="EMBL" id="MDN4613519.1"/>
    </source>
</evidence>
<sequence length="184" mass="19110">MALLGDVEWAALVIAVPASVLAWCVAVVLPLLGARMLVGGRRVGAAMLLISTTAYVVAASAAWGRAVEMVSTLLIAVLLAVAVVFGWRASTQSTGNDVSGEPVSVRSSRNAVIASRLLLMGGLLGLHAFYLRMAWKGMLYLALAGLACVSWGFVPAWIFAGVAVALLIADFFELRADAGAFSSS</sequence>
<keyword evidence="1" id="KW-1133">Transmembrane helix</keyword>
<evidence type="ECO:0008006" key="4">
    <source>
        <dbReference type="Google" id="ProtNLM"/>
    </source>
</evidence>
<comment type="caution">
    <text evidence="2">The sequence shown here is derived from an EMBL/GenBank/DDBJ whole genome shotgun (WGS) entry which is preliminary data.</text>
</comment>
<feature type="transmembrane region" description="Helical" evidence="1">
    <location>
        <begin position="69"/>
        <end position="90"/>
    </location>
</feature>
<dbReference type="RefSeq" id="WP_301211738.1">
    <property type="nucleotide sequence ID" value="NZ_JAROCF010000001.1"/>
</dbReference>
<feature type="transmembrane region" description="Helical" evidence="1">
    <location>
        <begin position="137"/>
        <end position="168"/>
    </location>
</feature>
<keyword evidence="1" id="KW-0812">Transmembrane</keyword>
<keyword evidence="3" id="KW-1185">Reference proteome</keyword>
<evidence type="ECO:0000313" key="3">
    <source>
        <dbReference type="Proteomes" id="UP001174208"/>
    </source>
</evidence>
<keyword evidence="1" id="KW-0472">Membrane</keyword>
<proteinExistence type="predicted"/>
<gene>
    <name evidence="2" type="ORF">P5G50_03550</name>
</gene>
<protein>
    <recommendedName>
        <fullName evidence="4">TM2 domain-containing protein</fullName>
    </recommendedName>
</protein>
<evidence type="ECO:0000256" key="1">
    <source>
        <dbReference type="SAM" id="Phobius"/>
    </source>
</evidence>
<dbReference type="EMBL" id="JAROCF010000001">
    <property type="protein sequence ID" value="MDN4613519.1"/>
    <property type="molecule type" value="Genomic_DNA"/>
</dbReference>
<accession>A0ABT8K818</accession>
<dbReference type="Proteomes" id="UP001174208">
    <property type="component" value="Unassembled WGS sequence"/>
</dbReference>
<feature type="transmembrane region" description="Helical" evidence="1">
    <location>
        <begin position="44"/>
        <end position="63"/>
    </location>
</feature>
<reference evidence="2" key="1">
    <citation type="submission" date="2023-06" db="EMBL/GenBank/DDBJ databases">
        <title>MT1 and MT2 Draft Genomes of Novel Species.</title>
        <authorList>
            <person name="Venkateswaran K."/>
        </authorList>
    </citation>
    <scope>NUCLEOTIDE SEQUENCE</scope>
    <source>
        <strain evidence="2">F6_8S_P_1B</strain>
    </source>
</reference>
<name>A0ABT8K818_9MICO</name>
<feature type="transmembrane region" description="Helical" evidence="1">
    <location>
        <begin position="12"/>
        <end position="32"/>
    </location>
</feature>